<evidence type="ECO:0000313" key="2">
    <source>
        <dbReference type="EMBL" id="OBA27582.1"/>
    </source>
</evidence>
<name>A0A1B7TFQ4_9ASCO</name>
<dbReference type="InterPro" id="IPR002125">
    <property type="entry name" value="CMP_dCMP_dom"/>
</dbReference>
<dbReference type="Gene3D" id="3.40.140.10">
    <property type="entry name" value="Cytidine Deaminase, domain 2"/>
    <property type="match status" value="1"/>
</dbReference>
<evidence type="ECO:0000313" key="3">
    <source>
        <dbReference type="Proteomes" id="UP000092321"/>
    </source>
</evidence>
<dbReference type="GO" id="GO:0019239">
    <property type="term" value="F:deaminase activity"/>
    <property type="evidence" value="ECO:0007669"/>
    <property type="project" value="UniProtKB-ARBA"/>
</dbReference>
<reference evidence="3" key="1">
    <citation type="journal article" date="2016" name="Proc. Natl. Acad. Sci. U.S.A.">
        <title>Comparative genomics of biotechnologically important yeasts.</title>
        <authorList>
            <person name="Riley R."/>
            <person name="Haridas S."/>
            <person name="Wolfe K.H."/>
            <person name="Lopes M.R."/>
            <person name="Hittinger C.T."/>
            <person name="Goeker M."/>
            <person name="Salamov A.A."/>
            <person name="Wisecaver J.H."/>
            <person name="Long T.M."/>
            <person name="Calvey C.H."/>
            <person name="Aerts A.L."/>
            <person name="Barry K.W."/>
            <person name="Choi C."/>
            <person name="Clum A."/>
            <person name="Coughlan A.Y."/>
            <person name="Deshpande S."/>
            <person name="Douglass A.P."/>
            <person name="Hanson S.J."/>
            <person name="Klenk H.-P."/>
            <person name="LaButti K.M."/>
            <person name="Lapidus A."/>
            <person name="Lindquist E.A."/>
            <person name="Lipzen A.M."/>
            <person name="Meier-Kolthoff J.P."/>
            <person name="Ohm R.A."/>
            <person name="Otillar R.P."/>
            <person name="Pangilinan J.L."/>
            <person name="Peng Y."/>
            <person name="Rokas A."/>
            <person name="Rosa C.A."/>
            <person name="Scheuner C."/>
            <person name="Sibirny A.A."/>
            <person name="Slot J.C."/>
            <person name="Stielow J.B."/>
            <person name="Sun H."/>
            <person name="Kurtzman C.P."/>
            <person name="Blackwell M."/>
            <person name="Grigoriev I.V."/>
            <person name="Jeffries T.W."/>
        </authorList>
    </citation>
    <scope>NUCLEOTIDE SEQUENCE [LARGE SCALE GENOMIC DNA]</scope>
    <source>
        <strain evidence="3">NRRL Y-1626</strain>
    </source>
</reference>
<dbReference type="SUPFAM" id="SSF53927">
    <property type="entry name" value="Cytidine deaminase-like"/>
    <property type="match status" value="1"/>
</dbReference>
<dbReference type="EMBL" id="LXPE01000008">
    <property type="protein sequence ID" value="OBA27582.1"/>
    <property type="molecule type" value="Genomic_DNA"/>
</dbReference>
<dbReference type="Pfam" id="PF00383">
    <property type="entry name" value="dCMP_cyt_deam_1"/>
    <property type="match status" value="1"/>
</dbReference>
<dbReference type="Proteomes" id="UP000092321">
    <property type="component" value="Unassembled WGS sequence"/>
</dbReference>
<feature type="domain" description="CMP/dCMP-type deaminase" evidence="1">
    <location>
        <begin position="109"/>
        <end position="220"/>
    </location>
</feature>
<comment type="caution">
    <text evidence="2">The sequence shown here is derived from an EMBL/GenBank/DDBJ whole genome shotgun (WGS) entry which is preliminary data.</text>
</comment>
<proteinExistence type="predicted"/>
<dbReference type="GO" id="GO:0016814">
    <property type="term" value="F:hydrolase activity, acting on carbon-nitrogen (but not peptide) bonds, in cyclic amidines"/>
    <property type="evidence" value="ECO:0007669"/>
    <property type="project" value="UniProtKB-ARBA"/>
</dbReference>
<accession>A0A1B7TFQ4</accession>
<dbReference type="AlphaFoldDB" id="A0A1B7TFQ4"/>
<gene>
    <name evidence="2" type="ORF">HANVADRAFT_1789</name>
</gene>
<sequence length="238" mass="28220">MSYVKRIRKDITDNKIYVLICAKKLITNINQIKNELTKKKLLENEDYKFVKDGLALIPKVSPATKEICEIWSKQYWPLNWKGNSHENQLKQIYLNEFQLPKLDKFFELFENINNHQSDPKEKQISTLFYNFKNGKIFVFNDTTISTKFPIAHSVINGVDEICSLKENNDNEYLLQDYYVITTHEPCQMCSMALIHSRIKLLLFDKTTTNGRLTNDDFCLADFDKLNWKYQVLQYNFMK</sequence>
<dbReference type="InterPro" id="IPR016193">
    <property type="entry name" value="Cytidine_deaminase-like"/>
</dbReference>
<evidence type="ECO:0000259" key="1">
    <source>
        <dbReference type="PROSITE" id="PS51747"/>
    </source>
</evidence>
<protein>
    <recommendedName>
        <fullName evidence="1">CMP/dCMP-type deaminase domain-containing protein</fullName>
    </recommendedName>
</protein>
<dbReference type="GO" id="GO:0006139">
    <property type="term" value="P:nucleobase-containing compound metabolic process"/>
    <property type="evidence" value="ECO:0007669"/>
    <property type="project" value="UniProtKB-ARBA"/>
</dbReference>
<keyword evidence="3" id="KW-1185">Reference proteome</keyword>
<dbReference type="PROSITE" id="PS51747">
    <property type="entry name" value="CYT_DCMP_DEAMINASES_2"/>
    <property type="match status" value="1"/>
</dbReference>
<organism evidence="2 3">
    <name type="scientific">Hanseniaspora valbyensis NRRL Y-1626</name>
    <dbReference type="NCBI Taxonomy" id="766949"/>
    <lineage>
        <taxon>Eukaryota</taxon>
        <taxon>Fungi</taxon>
        <taxon>Dikarya</taxon>
        <taxon>Ascomycota</taxon>
        <taxon>Saccharomycotina</taxon>
        <taxon>Saccharomycetes</taxon>
        <taxon>Saccharomycodales</taxon>
        <taxon>Saccharomycodaceae</taxon>
        <taxon>Hanseniaspora</taxon>
    </lineage>
</organism>
<dbReference type="OrthoDB" id="3971551at2759"/>